<dbReference type="VEuPathDB" id="FungiDB:An04g00330"/>
<sequence>MTTFTTTFFQLKYEGTLCLHSIGRLTSGELRSTYGLGLQIIKVSCFEDPSIRLQQLWMNQKG</sequence>
<evidence type="ECO:0000313" key="1">
    <source>
        <dbReference type="RefSeq" id="XP_059600422.1"/>
    </source>
</evidence>
<accession>A0AAJ8BNH3</accession>
<organism evidence="1">
    <name type="scientific">Aspergillus niger</name>
    <dbReference type="NCBI Taxonomy" id="5061"/>
    <lineage>
        <taxon>Eukaryota</taxon>
        <taxon>Fungi</taxon>
        <taxon>Dikarya</taxon>
        <taxon>Ascomycota</taxon>
        <taxon>Pezizomycotina</taxon>
        <taxon>Eurotiomycetes</taxon>
        <taxon>Eurotiomycetidae</taxon>
        <taxon>Eurotiales</taxon>
        <taxon>Aspergillaceae</taxon>
        <taxon>Aspergillus</taxon>
        <taxon>Aspergillus subgen. Circumdati</taxon>
    </lineage>
</organism>
<dbReference type="KEGG" id="ang:An04g00330"/>
<dbReference type="AlphaFoldDB" id="A0AAJ8BNH3"/>
<dbReference type="GeneID" id="84590787"/>
<name>A0AAJ8BNH3_ASPNG</name>
<reference evidence="1" key="2">
    <citation type="submission" date="2025-08" db="UniProtKB">
        <authorList>
            <consortium name="RefSeq"/>
        </authorList>
    </citation>
    <scope>IDENTIFICATION</scope>
</reference>
<protein>
    <submittedName>
        <fullName evidence="1">Uncharacterized protein</fullName>
    </submittedName>
</protein>
<proteinExistence type="predicted"/>
<reference evidence="1" key="1">
    <citation type="submission" date="2025-02" db="EMBL/GenBank/DDBJ databases">
        <authorList>
            <consortium name="NCBI Genome Project"/>
        </authorList>
    </citation>
    <scope>NUCLEOTIDE SEQUENCE</scope>
</reference>
<gene>
    <name evidence="1" type="ORF">An04g00330</name>
</gene>
<dbReference type="RefSeq" id="XP_059600422.1">
    <property type="nucleotide sequence ID" value="XM_059747246.1"/>
</dbReference>